<reference evidence="2 3" key="1">
    <citation type="submission" date="2018-02" db="EMBL/GenBank/DDBJ databases">
        <title>Draft genome of wild Prunus yedoensis var. nudiflora.</title>
        <authorList>
            <person name="Baek S."/>
            <person name="Kim J.-H."/>
            <person name="Choi K."/>
            <person name="Kim G.-B."/>
            <person name="Cho A."/>
            <person name="Jang H."/>
            <person name="Shin C.-H."/>
            <person name="Yu H.-J."/>
            <person name="Mun J.-H."/>
        </authorList>
    </citation>
    <scope>NUCLEOTIDE SEQUENCE [LARGE SCALE GENOMIC DNA]</scope>
    <source>
        <strain evidence="3">cv. Jeju island</strain>
        <tissue evidence="2">Leaf</tissue>
    </source>
</reference>
<organism evidence="2 3">
    <name type="scientific">Prunus yedoensis var. nudiflora</name>
    <dbReference type="NCBI Taxonomy" id="2094558"/>
    <lineage>
        <taxon>Eukaryota</taxon>
        <taxon>Viridiplantae</taxon>
        <taxon>Streptophyta</taxon>
        <taxon>Embryophyta</taxon>
        <taxon>Tracheophyta</taxon>
        <taxon>Spermatophyta</taxon>
        <taxon>Magnoliopsida</taxon>
        <taxon>eudicotyledons</taxon>
        <taxon>Gunneridae</taxon>
        <taxon>Pentapetalae</taxon>
        <taxon>rosids</taxon>
        <taxon>fabids</taxon>
        <taxon>Rosales</taxon>
        <taxon>Rosaceae</taxon>
        <taxon>Amygdaloideae</taxon>
        <taxon>Amygdaleae</taxon>
        <taxon>Prunus</taxon>
    </lineage>
</organism>
<accession>A0A314ZYZ7</accession>
<keyword evidence="3" id="KW-1185">Reference proteome</keyword>
<gene>
    <name evidence="2" type="ORF">Pyn_20028</name>
</gene>
<dbReference type="AlphaFoldDB" id="A0A314ZYZ7"/>
<proteinExistence type="predicted"/>
<sequence>MNPRSLSRQAQLGPAIARYNTAEPEHKHATRHATLNEENLYFSTEPRYKLKWAYAKKMPGLVEQVVAWMVLGCLGAPKSGPFLEPKYMGKHKREKTA</sequence>
<protein>
    <submittedName>
        <fullName evidence="2">Uncharacterized protein</fullName>
    </submittedName>
</protein>
<feature type="region of interest" description="Disordered" evidence="1">
    <location>
        <begin position="1"/>
        <end position="32"/>
    </location>
</feature>
<name>A0A314ZYZ7_PRUYE</name>
<comment type="caution">
    <text evidence="2">The sequence shown here is derived from an EMBL/GenBank/DDBJ whole genome shotgun (WGS) entry which is preliminary data.</text>
</comment>
<dbReference type="EMBL" id="PJQY01000909">
    <property type="protein sequence ID" value="PQQ06996.1"/>
    <property type="molecule type" value="Genomic_DNA"/>
</dbReference>
<feature type="compositionally biased region" description="Polar residues" evidence="1">
    <location>
        <begin position="1"/>
        <end position="10"/>
    </location>
</feature>
<evidence type="ECO:0000256" key="1">
    <source>
        <dbReference type="SAM" id="MobiDB-lite"/>
    </source>
</evidence>
<evidence type="ECO:0000313" key="2">
    <source>
        <dbReference type="EMBL" id="PQQ06996.1"/>
    </source>
</evidence>
<dbReference type="Proteomes" id="UP000250321">
    <property type="component" value="Unassembled WGS sequence"/>
</dbReference>
<evidence type="ECO:0000313" key="3">
    <source>
        <dbReference type="Proteomes" id="UP000250321"/>
    </source>
</evidence>